<evidence type="ECO:0000256" key="1">
    <source>
        <dbReference type="SAM" id="Coils"/>
    </source>
</evidence>
<keyword evidence="3" id="KW-1185">Reference proteome</keyword>
<keyword evidence="1" id="KW-0175">Coiled coil</keyword>
<reference evidence="4" key="1">
    <citation type="submission" date="2022-11" db="UniProtKB">
        <authorList>
            <consortium name="WormBaseParasite"/>
        </authorList>
    </citation>
    <scope>IDENTIFICATION</scope>
</reference>
<name>A0A914DZ62_9BILA</name>
<dbReference type="Proteomes" id="UP000887540">
    <property type="component" value="Unplaced"/>
</dbReference>
<organism evidence="3 4">
    <name type="scientific">Acrobeloides nanus</name>
    <dbReference type="NCBI Taxonomy" id="290746"/>
    <lineage>
        <taxon>Eukaryota</taxon>
        <taxon>Metazoa</taxon>
        <taxon>Ecdysozoa</taxon>
        <taxon>Nematoda</taxon>
        <taxon>Chromadorea</taxon>
        <taxon>Rhabditida</taxon>
        <taxon>Tylenchina</taxon>
        <taxon>Cephalobomorpha</taxon>
        <taxon>Cephaloboidea</taxon>
        <taxon>Cephalobidae</taxon>
        <taxon>Acrobeloides</taxon>
    </lineage>
</organism>
<feature type="coiled-coil region" evidence="1">
    <location>
        <begin position="126"/>
        <end position="157"/>
    </location>
</feature>
<dbReference type="WBParaSite" id="ACRNAN_scaffold4737.g26166.t1">
    <property type="protein sequence ID" value="ACRNAN_scaffold4737.g26166.t1"/>
    <property type="gene ID" value="ACRNAN_scaffold4737.g26166"/>
</dbReference>
<evidence type="ECO:0000313" key="4">
    <source>
        <dbReference type="WBParaSite" id="ACRNAN_scaffold4737.g26166.t1"/>
    </source>
</evidence>
<accession>A0A914DZ62</accession>
<evidence type="ECO:0000313" key="3">
    <source>
        <dbReference type="Proteomes" id="UP000887540"/>
    </source>
</evidence>
<dbReference type="AlphaFoldDB" id="A0A914DZ62"/>
<proteinExistence type="predicted"/>
<protein>
    <submittedName>
        <fullName evidence="4">Uncharacterized protein</fullName>
    </submittedName>
</protein>
<sequence>METSFNGHFVHENTLCNEDTSSNGLIYWTKCPHFNSWDKEVEKIHEIIEKIDDDLDLGHDGDAQEFLQIVKPWDKEIKRIHEIIKKIDEDVQAFAPLNRSKNRDGDRVGHHEDQIQEYGDDLKAWLDDLVDEMQRTNEKLQEIRQNYQEEIQGHELGKVGNNQVNIAIEREELKNNVKPWLDKLQKIQEHLRELRQNGQPEESEAGRPRHHLIGRRPPAGRILAPRVPRAAAMHRTKHPMPFSDIMANKYGLRHRLE</sequence>
<evidence type="ECO:0000256" key="2">
    <source>
        <dbReference type="SAM" id="MobiDB-lite"/>
    </source>
</evidence>
<feature type="region of interest" description="Disordered" evidence="2">
    <location>
        <begin position="194"/>
        <end position="216"/>
    </location>
</feature>